<evidence type="ECO:0000256" key="1">
    <source>
        <dbReference type="SAM" id="MobiDB-lite"/>
    </source>
</evidence>
<sequence length="71" mass="7760">DAKEKFDGVIAAFLDTTFPFLDKPSFATASLRTNTHARHSTSSSETFGHTSIPEHLKKKKKSVEKEGPLAA</sequence>
<name>A0A699WM67_TANCI</name>
<reference evidence="2" key="1">
    <citation type="journal article" date="2019" name="Sci. Rep.">
        <title>Draft genome of Tanacetum cinerariifolium, the natural source of mosquito coil.</title>
        <authorList>
            <person name="Yamashiro T."/>
            <person name="Shiraishi A."/>
            <person name="Satake H."/>
            <person name="Nakayama K."/>
        </authorList>
    </citation>
    <scope>NUCLEOTIDE SEQUENCE</scope>
</reference>
<feature type="compositionally biased region" description="Polar residues" evidence="1">
    <location>
        <begin position="33"/>
        <end position="49"/>
    </location>
</feature>
<feature type="region of interest" description="Disordered" evidence="1">
    <location>
        <begin position="33"/>
        <end position="71"/>
    </location>
</feature>
<accession>A0A699WM67</accession>
<protein>
    <submittedName>
        <fullName evidence="2">Uncharacterized protein</fullName>
    </submittedName>
</protein>
<organism evidence="2">
    <name type="scientific">Tanacetum cinerariifolium</name>
    <name type="common">Dalmatian daisy</name>
    <name type="synonym">Chrysanthemum cinerariifolium</name>
    <dbReference type="NCBI Taxonomy" id="118510"/>
    <lineage>
        <taxon>Eukaryota</taxon>
        <taxon>Viridiplantae</taxon>
        <taxon>Streptophyta</taxon>
        <taxon>Embryophyta</taxon>
        <taxon>Tracheophyta</taxon>
        <taxon>Spermatophyta</taxon>
        <taxon>Magnoliopsida</taxon>
        <taxon>eudicotyledons</taxon>
        <taxon>Gunneridae</taxon>
        <taxon>Pentapetalae</taxon>
        <taxon>asterids</taxon>
        <taxon>campanulids</taxon>
        <taxon>Asterales</taxon>
        <taxon>Asteraceae</taxon>
        <taxon>Asteroideae</taxon>
        <taxon>Anthemideae</taxon>
        <taxon>Anthemidinae</taxon>
        <taxon>Tanacetum</taxon>
    </lineage>
</organism>
<dbReference type="AlphaFoldDB" id="A0A699WM67"/>
<dbReference type="EMBL" id="BKCJ011723867">
    <property type="protein sequence ID" value="GFD48517.1"/>
    <property type="molecule type" value="Genomic_DNA"/>
</dbReference>
<feature type="non-terminal residue" evidence="2">
    <location>
        <position position="1"/>
    </location>
</feature>
<evidence type="ECO:0000313" key="2">
    <source>
        <dbReference type="EMBL" id="GFD48517.1"/>
    </source>
</evidence>
<comment type="caution">
    <text evidence="2">The sequence shown here is derived from an EMBL/GenBank/DDBJ whole genome shotgun (WGS) entry which is preliminary data.</text>
</comment>
<gene>
    <name evidence="2" type="ORF">Tci_920486</name>
</gene>
<proteinExistence type="predicted"/>